<evidence type="ECO:0000313" key="1">
    <source>
        <dbReference type="EMBL" id="EYC11020.1"/>
    </source>
</evidence>
<reference evidence="2" key="1">
    <citation type="journal article" date="2015" name="Nat. Genet.">
        <title>The genome and transcriptome of the zoonotic hookworm Ancylostoma ceylanicum identify infection-specific gene families.</title>
        <authorList>
            <person name="Schwarz E.M."/>
            <person name="Hu Y."/>
            <person name="Antoshechkin I."/>
            <person name="Miller M.M."/>
            <person name="Sternberg P.W."/>
            <person name="Aroian R.V."/>
        </authorList>
    </citation>
    <scope>NUCLEOTIDE SEQUENCE</scope>
    <source>
        <strain evidence="2">HY135</strain>
    </source>
</reference>
<sequence>MYPEAYHPTTKRLRFGGFRWRQKFKSGESIHHRDYLRALFNVSDSEQSTITHEHRAQYTSTAKQLQSSQKILATGIHRPSAKPRRVSYALSYVLRRGSVDTQCSGRQVFF</sequence>
<organism evidence="1 2">
    <name type="scientific">Ancylostoma ceylanicum</name>
    <dbReference type="NCBI Taxonomy" id="53326"/>
    <lineage>
        <taxon>Eukaryota</taxon>
        <taxon>Metazoa</taxon>
        <taxon>Ecdysozoa</taxon>
        <taxon>Nematoda</taxon>
        <taxon>Chromadorea</taxon>
        <taxon>Rhabditida</taxon>
        <taxon>Rhabditina</taxon>
        <taxon>Rhabditomorpha</taxon>
        <taxon>Strongyloidea</taxon>
        <taxon>Ancylostomatidae</taxon>
        <taxon>Ancylostomatinae</taxon>
        <taxon>Ancylostoma</taxon>
    </lineage>
</organism>
<name>A0A016U790_9BILA</name>
<dbReference type="EMBL" id="JARK01001389">
    <property type="protein sequence ID" value="EYC11020.1"/>
    <property type="molecule type" value="Genomic_DNA"/>
</dbReference>
<keyword evidence="2" id="KW-1185">Reference proteome</keyword>
<gene>
    <name evidence="1" type="primary">Acey_s0053.g2432</name>
    <name evidence="1" type="ORF">Y032_0053g2432</name>
</gene>
<dbReference type="AlphaFoldDB" id="A0A016U790"/>
<comment type="caution">
    <text evidence="1">The sequence shown here is derived from an EMBL/GenBank/DDBJ whole genome shotgun (WGS) entry which is preliminary data.</text>
</comment>
<dbReference type="Proteomes" id="UP000024635">
    <property type="component" value="Unassembled WGS sequence"/>
</dbReference>
<accession>A0A016U790</accession>
<proteinExistence type="predicted"/>
<protein>
    <submittedName>
        <fullName evidence="1">Uncharacterized protein</fullName>
    </submittedName>
</protein>
<evidence type="ECO:0000313" key="2">
    <source>
        <dbReference type="Proteomes" id="UP000024635"/>
    </source>
</evidence>